<organism evidence="4 5">
    <name type="scientific">Cuscuta campestris</name>
    <dbReference type="NCBI Taxonomy" id="132261"/>
    <lineage>
        <taxon>Eukaryota</taxon>
        <taxon>Viridiplantae</taxon>
        <taxon>Streptophyta</taxon>
        <taxon>Embryophyta</taxon>
        <taxon>Tracheophyta</taxon>
        <taxon>Spermatophyta</taxon>
        <taxon>Magnoliopsida</taxon>
        <taxon>eudicotyledons</taxon>
        <taxon>Gunneridae</taxon>
        <taxon>Pentapetalae</taxon>
        <taxon>asterids</taxon>
        <taxon>lamiids</taxon>
        <taxon>Solanales</taxon>
        <taxon>Convolvulaceae</taxon>
        <taxon>Cuscuteae</taxon>
        <taxon>Cuscuta</taxon>
        <taxon>Cuscuta subgen. Grammica</taxon>
        <taxon>Cuscuta sect. Cleistogrammica</taxon>
    </lineage>
</organism>
<feature type="compositionally biased region" description="Basic residues" evidence="2">
    <location>
        <begin position="709"/>
        <end position="719"/>
    </location>
</feature>
<feature type="compositionally biased region" description="Basic and acidic residues" evidence="2">
    <location>
        <begin position="744"/>
        <end position="755"/>
    </location>
</feature>
<sequence>MSGTSSNKRRLKDLLLQSDNRVCADCGAPDPKWAKRTSRENEYYRWVCHKAGFHKEKVKDGNATEKKKRKTSTSKVGCKNALSLKFDKVSEKWFIYAFTKEHNHAAVTPNKAHFVPTGVTIEESSAAVIELFKDHGIPIGKVAELFGKGRFTKRNCYNHMRDVRSKILDVGDAQGVLEYSASSGQLTMASTTSSETPASSPASPHLAFTTISNVKLHVPIQLSFSQPNYKKWSRLFMLLVQRFNLQGFLTGSHVPSSSDDAEWFQLDALLQGWILSTITDEVSDLVISSATTASYLWRVIHALFHDNKHARAMQLEHQFRTTVKGTMTMATYCQTLRNIADWLDDVDAPVSESQLVLKMLRGLPMDLQAQTSFLQFQDPLPNFLQTRSALMLLDRQQGTADSDGTALVAGRTTSAHGSHHGGSGAGGSGAGGGQQMGSSNLGRNSYGGSGRGTGSYGRQMNRIGGNRGRGRANPFWTLLASDSMTNGESTKDRTSNFTKLEGFLGQDFRRWQKKMQILLTTLKVVYVLSTPKPEEREDETIEHARRRCKWENDNILCIGHILNGLSDPLFDIYQNVESAKELWDSLESKYMVEDASSKKFLVSDFNNYKMVDSRSVMEQYHELVRMLGQFNLHGMKQDECISVSNVIDKMPPSWKDYKRELKHNKDDLSLVQLGTHLRIEESVRAQESNKSKDVAGPSCVNMVEDGGSKGKHKSGKRKQNKPDKNTANKKQKVACWKCGKPGHFKKDCRVGKGKQEAGPSGSKDPNMQQG</sequence>
<feature type="region of interest" description="Disordered" evidence="2">
    <location>
        <begin position="412"/>
        <end position="469"/>
    </location>
</feature>
<evidence type="ECO:0000256" key="2">
    <source>
        <dbReference type="SAM" id="MobiDB-lite"/>
    </source>
</evidence>
<gene>
    <name evidence="4" type="ORF">CCAM_LOCUS40248</name>
</gene>
<keyword evidence="1" id="KW-0479">Metal-binding</keyword>
<proteinExistence type="predicted"/>
<dbReference type="GO" id="GO:0008270">
    <property type="term" value="F:zinc ion binding"/>
    <property type="evidence" value="ECO:0007669"/>
    <property type="project" value="UniProtKB-KW"/>
</dbReference>
<dbReference type="InterPro" id="IPR036875">
    <property type="entry name" value="Znf_CCHC_sf"/>
</dbReference>
<accession>A0A484NB92</accession>
<keyword evidence="5" id="KW-1185">Reference proteome</keyword>
<dbReference type="Pfam" id="PF00098">
    <property type="entry name" value="zf-CCHC"/>
    <property type="match status" value="1"/>
</dbReference>
<evidence type="ECO:0000256" key="1">
    <source>
        <dbReference type="PROSITE-ProRule" id="PRU00047"/>
    </source>
</evidence>
<keyword evidence="1" id="KW-0863">Zinc-finger</keyword>
<dbReference type="Gene3D" id="1.10.220.150">
    <property type="entry name" value="Arf GTPase activating protein"/>
    <property type="match status" value="1"/>
</dbReference>
<feature type="compositionally biased region" description="Gly residues" evidence="2">
    <location>
        <begin position="420"/>
        <end position="435"/>
    </location>
</feature>
<dbReference type="InterPro" id="IPR037278">
    <property type="entry name" value="ARFGAP/RecO"/>
</dbReference>
<dbReference type="InterPro" id="IPR004330">
    <property type="entry name" value="FAR1_DNA_bnd_dom"/>
</dbReference>
<dbReference type="EMBL" id="OOIL02006592">
    <property type="protein sequence ID" value="VFQ98472.1"/>
    <property type="molecule type" value="Genomic_DNA"/>
</dbReference>
<dbReference type="AlphaFoldDB" id="A0A484NB92"/>
<dbReference type="InterPro" id="IPR001878">
    <property type="entry name" value="Znf_CCHC"/>
</dbReference>
<feature type="domain" description="CCHC-type" evidence="3">
    <location>
        <begin position="735"/>
        <end position="749"/>
    </location>
</feature>
<feature type="compositionally biased region" description="Basic and acidic residues" evidence="2">
    <location>
        <begin position="682"/>
        <end position="693"/>
    </location>
</feature>
<dbReference type="PROSITE" id="PS50158">
    <property type="entry name" value="ZF_CCHC"/>
    <property type="match status" value="1"/>
</dbReference>
<evidence type="ECO:0000313" key="4">
    <source>
        <dbReference type="EMBL" id="VFQ98472.1"/>
    </source>
</evidence>
<keyword evidence="1" id="KW-0862">Zinc</keyword>
<dbReference type="Proteomes" id="UP000595140">
    <property type="component" value="Unassembled WGS sequence"/>
</dbReference>
<dbReference type="Pfam" id="PF14223">
    <property type="entry name" value="Retrotran_gag_2"/>
    <property type="match status" value="2"/>
</dbReference>
<dbReference type="PANTHER" id="PTHR47592">
    <property type="entry name" value="PBF68 PROTEIN"/>
    <property type="match status" value="1"/>
</dbReference>
<name>A0A484NB92_9ASTE</name>
<dbReference type="PANTHER" id="PTHR47592:SF29">
    <property type="entry name" value="ZINC FINGER, CCHC-TYPE"/>
    <property type="match status" value="1"/>
</dbReference>
<dbReference type="OrthoDB" id="1939431at2759"/>
<dbReference type="Gene3D" id="4.10.60.10">
    <property type="entry name" value="Zinc finger, CCHC-type"/>
    <property type="match status" value="1"/>
</dbReference>
<dbReference type="GO" id="GO:0003676">
    <property type="term" value="F:nucleic acid binding"/>
    <property type="evidence" value="ECO:0007669"/>
    <property type="project" value="InterPro"/>
</dbReference>
<dbReference type="SMART" id="SM00343">
    <property type="entry name" value="ZnF_C2HC"/>
    <property type="match status" value="1"/>
</dbReference>
<reference evidence="4 5" key="1">
    <citation type="submission" date="2018-04" db="EMBL/GenBank/DDBJ databases">
        <authorList>
            <person name="Vogel A."/>
        </authorList>
    </citation>
    <scope>NUCLEOTIDE SEQUENCE [LARGE SCALE GENOMIC DNA]</scope>
</reference>
<feature type="compositionally biased region" description="Gly residues" evidence="2">
    <location>
        <begin position="445"/>
        <end position="455"/>
    </location>
</feature>
<protein>
    <recommendedName>
        <fullName evidence="3">CCHC-type domain-containing protein</fullName>
    </recommendedName>
</protein>
<evidence type="ECO:0000259" key="3">
    <source>
        <dbReference type="PROSITE" id="PS50158"/>
    </source>
</evidence>
<dbReference type="InterPro" id="IPR038508">
    <property type="entry name" value="ArfGAP_dom_sf"/>
</dbReference>
<feature type="region of interest" description="Disordered" evidence="2">
    <location>
        <begin position="682"/>
        <end position="770"/>
    </location>
</feature>
<dbReference type="SUPFAM" id="SSF57756">
    <property type="entry name" value="Retrovirus zinc finger-like domains"/>
    <property type="match status" value="1"/>
</dbReference>
<dbReference type="Pfam" id="PF03101">
    <property type="entry name" value="FAR1"/>
    <property type="match status" value="1"/>
</dbReference>
<evidence type="ECO:0000313" key="5">
    <source>
        <dbReference type="Proteomes" id="UP000595140"/>
    </source>
</evidence>
<dbReference type="SUPFAM" id="SSF57863">
    <property type="entry name" value="ArfGap/RecO-like zinc finger"/>
    <property type="match status" value="1"/>
</dbReference>